<dbReference type="Proteomes" id="UP000663852">
    <property type="component" value="Unassembled WGS sequence"/>
</dbReference>
<protein>
    <submittedName>
        <fullName evidence="2">Uncharacterized protein</fullName>
    </submittedName>
</protein>
<keyword evidence="1" id="KW-0472">Membrane</keyword>
<dbReference type="OrthoDB" id="10065018at2759"/>
<evidence type="ECO:0000256" key="1">
    <source>
        <dbReference type="SAM" id="Phobius"/>
    </source>
</evidence>
<comment type="caution">
    <text evidence="2">The sequence shown here is derived from an EMBL/GenBank/DDBJ whole genome shotgun (WGS) entry which is preliminary data.</text>
</comment>
<evidence type="ECO:0000313" key="2">
    <source>
        <dbReference type="EMBL" id="CAF1472034.1"/>
    </source>
</evidence>
<keyword evidence="1" id="KW-0812">Transmembrane</keyword>
<proteinExistence type="predicted"/>
<feature type="transmembrane region" description="Helical" evidence="1">
    <location>
        <begin position="6"/>
        <end position="25"/>
    </location>
</feature>
<accession>A0A815R4H4</accession>
<sequence length="173" mass="19918">MKILWSIFGFIVIISLLLILHLANMQLKYAKYCQREIDAAKFTVQTVCRIDGINSRPQKDIHSSNIILNNSFLVSFEVNINGNIVRKQLEQWTVPVPIESNIINTTYPCFIDPYDTQRGPLHEKPNTASIRDDFIEYILMPSSIMSIFMLFVLMLVAIPFAMMICSLFTDFMS</sequence>
<reference evidence="2" key="1">
    <citation type="submission" date="2021-02" db="EMBL/GenBank/DDBJ databases">
        <authorList>
            <person name="Nowell W R."/>
        </authorList>
    </citation>
    <scope>NUCLEOTIDE SEQUENCE</scope>
</reference>
<feature type="transmembrane region" description="Helical" evidence="1">
    <location>
        <begin position="147"/>
        <end position="169"/>
    </location>
</feature>
<keyword evidence="1" id="KW-1133">Transmembrane helix</keyword>
<evidence type="ECO:0000313" key="3">
    <source>
        <dbReference type="Proteomes" id="UP000663852"/>
    </source>
</evidence>
<organism evidence="2 3">
    <name type="scientific">Adineta ricciae</name>
    <name type="common">Rotifer</name>
    <dbReference type="NCBI Taxonomy" id="249248"/>
    <lineage>
        <taxon>Eukaryota</taxon>
        <taxon>Metazoa</taxon>
        <taxon>Spiralia</taxon>
        <taxon>Gnathifera</taxon>
        <taxon>Rotifera</taxon>
        <taxon>Eurotatoria</taxon>
        <taxon>Bdelloidea</taxon>
        <taxon>Adinetida</taxon>
        <taxon>Adinetidae</taxon>
        <taxon>Adineta</taxon>
    </lineage>
</organism>
<name>A0A815R4H4_ADIRI</name>
<gene>
    <name evidence="2" type="ORF">EDS130_LOCUS40861</name>
</gene>
<dbReference type="AlphaFoldDB" id="A0A815R4H4"/>
<dbReference type="EMBL" id="CAJNOJ010000510">
    <property type="protein sequence ID" value="CAF1472034.1"/>
    <property type="molecule type" value="Genomic_DNA"/>
</dbReference>